<accession>A0A6J7ZPM8</accession>
<comment type="caution">
    <text evidence="1">The sequence shown here is derived from an EMBL/GenBank/DDBJ whole genome shotgun (WGS) entry which is preliminary data.</text>
</comment>
<dbReference type="RefSeq" id="WP_272944380.1">
    <property type="nucleotide sequence ID" value="NZ_LR812490.1"/>
</dbReference>
<dbReference type="Proteomes" id="UP000196521">
    <property type="component" value="Chromosome"/>
</dbReference>
<evidence type="ECO:0000313" key="2">
    <source>
        <dbReference type="Proteomes" id="UP000196521"/>
    </source>
</evidence>
<evidence type="ECO:0000313" key="1">
    <source>
        <dbReference type="EMBL" id="CAC5344580.1"/>
    </source>
</evidence>
<gene>
    <name evidence="1" type="ORF">PLAN_40995</name>
</gene>
<sequence>MIPGVKIDFVSQGEKEPRTLYYFSADISDDGLKKTPQFSKFIK</sequence>
<organism evidence="1 2">
    <name type="scientific">Planktothrix rubescens CCAP 1459/22</name>
    <dbReference type="NCBI Taxonomy" id="329571"/>
    <lineage>
        <taxon>Bacteria</taxon>
        <taxon>Bacillati</taxon>
        <taxon>Cyanobacteriota</taxon>
        <taxon>Cyanophyceae</taxon>
        <taxon>Oscillatoriophycideae</taxon>
        <taxon>Oscillatoriales</taxon>
        <taxon>Microcoleaceae</taxon>
        <taxon>Planktothrix</taxon>
    </lineage>
</organism>
<keyword evidence="2" id="KW-1185">Reference proteome</keyword>
<proteinExistence type="predicted"/>
<name>A0A6J7ZPM8_PLARU</name>
<dbReference type="EMBL" id="LR812490">
    <property type="protein sequence ID" value="CAC5344580.1"/>
    <property type="molecule type" value="Genomic_DNA"/>
</dbReference>
<dbReference type="EMBL" id="CZCZ02000014">
    <property type="protein sequence ID" value="CAC5344580.1"/>
    <property type="molecule type" value="Genomic_DNA"/>
</dbReference>
<reference evidence="1" key="1">
    <citation type="submission" date="2020-05" db="EMBL/GenBank/DDBJ databases">
        <authorList>
            <consortium name="Genoscope - CEA"/>
            <person name="William W."/>
        </authorList>
    </citation>
    <scope>NUCLEOTIDE SEQUENCE [LARGE SCALE GENOMIC DNA]</scope>
    <source>
        <strain evidence="1">PCC 7821</strain>
    </source>
</reference>
<protein>
    <submittedName>
        <fullName evidence="1">Uncharacterized protein</fullName>
    </submittedName>
</protein>
<dbReference type="AlphaFoldDB" id="A0A6J7ZPM8"/>